<dbReference type="Gene3D" id="6.10.140.140">
    <property type="match status" value="1"/>
</dbReference>
<dbReference type="Pfam" id="PF01352">
    <property type="entry name" value="KRAB"/>
    <property type="match status" value="1"/>
</dbReference>
<organism evidence="4 5">
    <name type="scientific">Anolis carolinensis</name>
    <name type="common">Green anole</name>
    <name type="synonym">American chameleon</name>
    <dbReference type="NCBI Taxonomy" id="28377"/>
    <lineage>
        <taxon>Eukaryota</taxon>
        <taxon>Metazoa</taxon>
        <taxon>Chordata</taxon>
        <taxon>Craniata</taxon>
        <taxon>Vertebrata</taxon>
        <taxon>Euteleostomi</taxon>
        <taxon>Lepidosauria</taxon>
        <taxon>Squamata</taxon>
        <taxon>Bifurcata</taxon>
        <taxon>Unidentata</taxon>
        <taxon>Episquamata</taxon>
        <taxon>Toxicofera</taxon>
        <taxon>Iguania</taxon>
        <taxon>Dactyloidae</taxon>
        <taxon>Anolis</taxon>
    </lineage>
</organism>
<dbReference type="InterPro" id="IPR050169">
    <property type="entry name" value="Krueppel_C2H2_ZnF"/>
</dbReference>
<name>A0A803T1B1_ANOCA</name>
<dbReference type="Proteomes" id="UP000001646">
    <property type="component" value="Unplaced"/>
</dbReference>
<reference evidence="4" key="3">
    <citation type="submission" date="2025-09" db="UniProtKB">
        <authorList>
            <consortium name="Ensembl"/>
        </authorList>
    </citation>
    <scope>IDENTIFICATION</scope>
</reference>
<evidence type="ECO:0000256" key="1">
    <source>
        <dbReference type="SAM" id="Coils"/>
    </source>
</evidence>
<evidence type="ECO:0000313" key="5">
    <source>
        <dbReference type="Proteomes" id="UP000001646"/>
    </source>
</evidence>
<protein>
    <recommendedName>
        <fullName evidence="3">KRAB domain-containing protein</fullName>
    </recommendedName>
</protein>
<sequence length="183" mass="20708">GPPPPAGPLLPAAVERKVDLQAGRLLGLERRAGSAEKRLSGAEKALAECGHHLSALRTLAQEYMLLRRRMENMENLLKNRDLWILRLPPGPKAADPKPEWEKLEEWQRELYKNVMKGNYESLVSMDYAIAKPELLSRIERGEEPCAEDRGLSEEEEAVREVGTGESGDELERTRLNAMEPWEL</sequence>
<feature type="region of interest" description="Disordered" evidence="2">
    <location>
        <begin position="139"/>
        <end position="183"/>
    </location>
</feature>
<dbReference type="InterPro" id="IPR036051">
    <property type="entry name" value="KRAB_dom_sf"/>
</dbReference>
<dbReference type="GeneTree" id="ENSGT00940000155153"/>
<dbReference type="Ensembl" id="ENSACAT00000040923.1">
    <property type="protein sequence ID" value="ENSACAP00000029001.1"/>
    <property type="gene ID" value="ENSACAG00000038294.1"/>
</dbReference>
<dbReference type="SMART" id="SM00349">
    <property type="entry name" value="KRAB"/>
    <property type="match status" value="1"/>
</dbReference>
<dbReference type="CDD" id="cd07765">
    <property type="entry name" value="KRAB_A-box"/>
    <property type="match status" value="1"/>
</dbReference>
<dbReference type="GO" id="GO:0006355">
    <property type="term" value="P:regulation of DNA-templated transcription"/>
    <property type="evidence" value="ECO:0007669"/>
    <property type="project" value="InterPro"/>
</dbReference>
<keyword evidence="5" id="KW-1185">Reference proteome</keyword>
<dbReference type="PANTHER" id="PTHR23232:SF118">
    <property type="entry name" value="ZINC FINGER PROTEIN 746"/>
    <property type="match status" value="1"/>
</dbReference>
<evidence type="ECO:0000313" key="4">
    <source>
        <dbReference type="Ensembl" id="ENSACAP00000029001.1"/>
    </source>
</evidence>
<evidence type="ECO:0000256" key="2">
    <source>
        <dbReference type="SAM" id="MobiDB-lite"/>
    </source>
</evidence>
<proteinExistence type="predicted"/>
<dbReference type="SUPFAM" id="SSF109640">
    <property type="entry name" value="KRAB domain (Kruppel-associated box)"/>
    <property type="match status" value="1"/>
</dbReference>
<dbReference type="PANTHER" id="PTHR23232">
    <property type="entry name" value="KRAB DOMAIN C2H2 ZINC FINGER"/>
    <property type="match status" value="1"/>
</dbReference>
<feature type="compositionally biased region" description="Basic and acidic residues" evidence="2">
    <location>
        <begin position="139"/>
        <end position="152"/>
    </location>
</feature>
<dbReference type="AlphaFoldDB" id="A0A803T1B1"/>
<keyword evidence="1" id="KW-0175">Coiled coil</keyword>
<reference evidence="4" key="1">
    <citation type="submission" date="2009-12" db="EMBL/GenBank/DDBJ databases">
        <title>The Genome Sequence of Anolis carolinensis (Green Anole Lizard).</title>
        <authorList>
            <consortium name="The Genome Sequencing Platform"/>
            <person name="Di Palma F."/>
            <person name="Alfoldi J."/>
            <person name="Heiman D."/>
            <person name="Young S."/>
            <person name="Grabherr M."/>
            <person name="Johnson J."/>
            <person name="Lander E.S."/>
            <person name="Lindblad-Toh K."/>
        </authorList>
    </citation>
    <scope>NUCLEOTIDE SEQUENCE [LARGE SCALE GENOMIC DNA]</scope>
    <source>
        <strain evidence="4">JBL SC #1</strain>
    </source>
</reference>
<dbReference type="InParanoid" id="A0A803T1B1"/>
<dbReference type="PROSITE" id="PS50805">
    <property type="entry name" value="KRAB"/>
    <property type="match status" value="1"/>
</dbReference>
<feature type="domain" description="KRAB" evidence="3">
    <location>
        <begin position="86"/>
        <end position="157"/>
    </location>
</feature>
<dbReference type="InterPro" id="IPR001909">
    <property type="entry name" value="KRAB"/>
</dbReference>
<accession>A0A803T1B1</accession>
<evidence type="ECO:0000259" key="3">
    <source>
        <dbReference type="PROSITE" id="PS50805"/>
    </source>
</evidence>
<feature type="coiled-coil region" evidence="1">
    <location>
        <begin position="25"/>
        <end position="76"/>
    </location>
</feature>
<reference evidence="4" key="2">
    <citation type="submission" date="2025-08" db="UniProtKB">
        <authorList>
            <consortium name="Ensembl"/>
        </authorList>
    </citation>
    <scope>IDENTIFICATION</scope>
</reference>